<protein>
    <recommendedName>
        <fullName evidence="3">DUF1643 domain-containing protein</fullName>
    </recommendedName>
</protein>
<evidence type="ECO:0008006" key="3">
    <source>
        <dbReference type="Google" id="ProtNLM"/>
    </source>
</evidence>
<gene>
    <name evidence="1" type="ORF">EC844_1502</name>
</gene>
<dbReference type="InterPro" id="IPR012441">
    <property type="entry name" value="DUF1643"/>
</dbReference>
<dbReference type="EMBL" id="SLVJ01000050">
    <property type="protein sequence ID" value="TCM59094.1"/>
    <property type="molecule type" value="Genomic_DNA"/>
</dbReference>
<dbReference type="OrthoDB" id="9807577at2"/>
<evidence type="ECO:0000313" key="2">
    <source>
        <dbReference type="Proteomes" id="UP000294963"/>
    </source>
</evidence>
<sequence length="158" mass="18190">MKKDAVLSECRQYRYSLSRIWDEKKPLIGFIALNPSTADHVEDDRTISRCINFSKLWGFGGFYMMNLFAYRATNPSDMMQSDSPIGSENNKYILELKNKVEKVVVCWGDSGCHNGRSKEVLNLLNQDDLYCITINKSGEPKHPLYIKGDKQLIPYKKL</sequence>
<dbReference type="Proteomes" id="UP000294963">
    <property type="component" value="Unassembled WGS sequence"/>
</dbReference>
<evidence type="ECO:0000313" key="1">
    <source>
        <dbReference type="EMBL" id="TCM59094.1"/>
    </source>
</evidence>
<comment type="caution">
    <text evidence="1">The sequence shown here is derived from an EMBL/GenBank/DDBJ whole genome shotgun (WGS) entry which is preliminary data.</text>
</comment>
<proteinExistence type="predicted"/>
<organism evidence="1 2">
    <name type="scientific">Acinetobacter calcoaceticus</name>
    <dbReference type="NCBI Taxonomy" id="471"/>
    <lineage>
        <taxon>Bacteria</taxon>
        <taxon>Pseudomonadati</taxon>
        <taxon>Pseudomonadota</taxon>
        <taxon>Gammaproteobacteria</taxon>
        <taxon>Moraxellales</taxon>
        <taxon>Moraxellaceae</taxon>
        <taxon>Acinetobacter</taxon>
        <taxon>Acinetobacter calcoaceticus/baumannii complex</taxon>
    </lineage>
</organism>
<accession>A0A4R1X6P1</accession>
<reference evidence="1 2" key="1">
    <citation type="submission" date="2019-03" db="EMBL/GenBank/DDBJ databases">
        <title>Genomic analyses of the natural microbiome of Caenorhabditis elegans.</title>
        <authorList>
            <person name="Samuel B."/>
        </authorList>
    </citation>
    <scope>NUCLEOTIDE SEQUENCE [LARGE SCALE GENOMIC DNA]</scope>
    <source>
        <strain evidence="1 2">JUb89</strain>
    </source>
</reference>
<name>A0A4R1X6P1_ACICA</name>
<dbReference type="PIRSF" id="PIRSF032209">
    <property type="entry name" value="UCP032209"/>
    <property type="match status" value="1"/>
</dbReference>
<dbReference type="Pfam" id="PF07799">
    <property type="entry name" value="DUF1643"/>
    <property type="match status" value="1"/>
</dbReference>
<dbReference type="InterPro" id="IPR016992">
    <property type="entry name" value="UCP032209"/>
</dbReference>
<keyword evidence="2" id="KW-1185">Reference proteome</keyword>
<dbReference type="AlphaFoldDB" id="A0A4R1X6P1"/>